<evidence type="ECO:0000256" key="2">
    <source>
        <dbReference type="ARBA" id="ARBA00022833"/>
    </source>
</evidence>
<accession>A0A6J4HZW6</accession>
<dbReference type="EMBL" id="CADCTC010000086">
    <property type="protein sequence ID" value="CAA9237847.1"/>
    <property type="molecule type" value="Genomic_DNA"/>
</dbReference>
<name>A0A6J4HZW6_9CHLR</name>
<gene>
    <name evidence="6" type="ORF">AVDCRST_MAG77-1349</name>
</gene>
<dbReference type="SUPFAM" id="SSF50129">
    <property type="entry name" value="GroES-like"/>
    <property type="match status" value="1"/>
</dbReference>
<comment type="similarity">
    <text evidence="4">Belongs to the zinc-containing alcohol dehydrogenase family.</text>
</comment>
<evidence type="ECO:0000256" key="4">
    <source>
        <dbReference type="RuleBase" id="RU361277"/>
    </source>
</evidence>
<dbReference type="InterPro" id="IPR013154">
    <property type="entry name" value="ADH-like_N"/>
</dbReference>
<dbReference type="InterPro" id="IPR036291">
    <property type="entry name" value="NAD(P)-bd_dom_sf"/>
</dbReference>
<dbReference type="PANTHER" id="PTHR43401:SF2">
    <property type="entry name" value="L-THREONINE 3-DEHYDROGENASE"/>
    <property type="match status" value="1"/>
</dbReference>
<feature type="domain" description="Enoyl reductase (ER)" evidence="5">
    <location>
        <begin position="8"/>
        <end position="354"/>
    </location>
</feature>
<dbReference type="Gene3D" id="3.90.180.10">
    <property type="entry name" value="Medium-chain alcohol dehydrogenases, catalytic domain"/>
    <property type="match status" value="1"/>
</dbReference>
<dbReference type="InterPro" id="IPR002328">
    <property type="entry name" value="ADH_Zn_CS"/>
</dbReference>
<dbReference type="InterPro" id="IPR050129">
    <property type="entry name" value="Zn_alcohol_dh"/>
</dbReference>
<dbReference type="SMART" id="SM00829">
    <property type="entry name" value="PKS_ER"/>
    <property type="match status" value="1"/>
</dbReference>
<keyword evidence="3" id="KW-0560">Oxidoreductase</keyword>
<evidence type="ECO:0000313" key="6">
    <source>
        <dbReference type="EMBL" id="CAA9237847.1"/>
    </source>
</evidence>
<dbReference type="InterPro" id="IPR013149">
    <property type="entry name" value="ADH-like_C"/>
</dbReference>
<keyword evidence="1 4" id="KW-0479">Metal-binding</keyword>
<dbReference type="PANTHER" id="PTHR43401">
    <property type="entry name" value="L-THREONINE 3-DEHYDROGENASE"/>
    <property type="match status" value="1"/>
</dbReference>
<reference evidence="6" key="1">
    <citation type="submission" date="2020-02" db="EMBL/GenBank/DDBJ databases">
        <authorList>
            <person name="Meier V. D."/>
        </authorList>
    </citation>
    <scope>NUCLEOTIDE SEQUENCE</scope>
    <source>
        <strain evidence="6">AVDCRST_MAG77</strain>
    </source>
</reference>
<dbReference type="PROSITE" id="PS00059">
    <property type="entry name" value="ADH_ZINC"/>
    <property type="match status" value="1"/>
</dbReference>
<dbReference type="InterPro" id="IPR020843">
    <property type="entry name" value="ER"/>
</dbReference>
<dbReference type="Pfam" id="PF08240">
    <property type="entry name" value="ADH_N"/>
    <property type="match status" value="1"/>
</dbReference>
<evidence type="ECO:0000256" key="1">
    <source>
        <dbReference type="ARBA" id="ARBA00022723"/>
    </source>
</evidence>
<dbReference type="GO" id="GO:0016491">
    <property type="term" value="F:oxidoreductase activity"/>
    <property type="evidence" value="ECO:0007669"/>
    <property type="project" value="UniProtKB-KW"/>
</dbReference>
<dbReference type="GO" id="GO:0008270">
    <property type="term" value="F:zinc ion binding"/>
    <property type="evidence" value="ECO:0007669"/>
    <property type="project" value="InterPro"/>
</dbReference>
<comment type="cofactor">
    <cofactor evidence="4">
        <name>Zn(2+)</name>
        <dbReference type="ChEBI" id="CHEBI:29105"/>
    </cofactor>
</comment>
<proteinExistence type="inferred from homology"/>
<keyword evidence="2 4" id="KW-0862">Zinc</keyword>
<dbReference type="InterPro" id="IPR011032">
    <property type="entry name" value="GroES-like_sf"/>
</dbReference>
<evidence type="ECO:0000256" key="3">
    <source>
        <dbReference type="ARBA" id="ARBA00023002"/>
    </source>
</evidence>
<dbReference type="Gene3D" id="3.40.50.720">
    <property type="entry name" value="NAD(P)-binding Rossmann-like Domain"/>
    <property type="match status" value="1"/>
</dbReference>
<evidence type="ECO:0000259" key="5">
    <source>
        <dbReference type="SMART" id="SM00829"/>
    </source>
</evidence>
<dbReference type="SUPFAM" id="SSF51735">
    <property type="entry name" value="NAD(P)-binding Rossmann-fold domains"/>
    <property type="match status" value="1"/>
</dbReference>
<dbReference type="AlphaFoldDB" id="A0A6J4HZW6"/>
<organism evidence="6">
    <name type="scientific">uncultured Chloroflexota bacterium</name>
    <dbReference type="NCBI Taxonomy" id="166587"/>
    <lineage>
        <taxon>Bacteria</taxon>
        <taxon>Bacillati</taxon>
        <taxon>Chloroflexota</taxon>
        <taxon>environmental samples</taxon>
    </lineage>
</organism>
<protein>
    <recommendedName>
        <fullName evidence="5">Enoyl reductase (ER) domain-containing protein</fullName>
    </recommendedName>
</protein>
<sequence>MKAALFYGGPDIRVEQLDTPKPGPGEVLVRVRAAGICGSDLHGYRGARPAQLDQSLPRERRQNGHELAGEIAAVGAGVAGLVVGQRVGIEPEHLISCGACLECRRGETHLCPTRGLRHGERHSSHDFSEYDVCLASQINQLPDNVSYDAAPILDCYACAVHAARRAPVPPYATAVVIGTGAIGMNGGQVARATGAQRVVMVATRPGPLAVAREAGALDDGVAASEGDPVQAVLDLTGGNGAEVVYETVGGDAPTLQQAIRMARTGGTVCVLGMFTAPPEVDVMLAYRKELSIVWSNSYSRWNGRSEYDVALELLASGRVDARPLLTHHYPLDRIGDAVAAAADKRSSGAIKVLVHA</sequence>
<dbReference type="Pfam" id="PF00107">
    <property type="entry name" value="ADH_zinc_N"/>
    <property type="match status" value="1"/>
</dbReference>